<dbReference type="EMBL" id="PEJP01000037">
    <property type="protein sequence ID" value="RYO55538.1"/>
    <property type="molecule type" value="Genomic_DNA"/>
</dbReference>
<comment type="caution">
    <text evidence="2">The sequence shown here is derived from an EMBL/GenBank/DDBJ whole genome shotgun (WGS) entry which is preliminary data.</text>
</comment>
<dbReference type="OrthoDB" id="3776986at2759"/>
<reference evidence="3" key="1">
    <citation type="journal article" date="2019" name="bioRxiv">
        <title>Genomics, evolutionary history and diagnostics of the Alternaria alternata species group including apple and Asian pear pathotypes.</title>
        <authorList>
            <person name="Armitage A.D."/>
            <person name="Cockerton H.M."/>
            <person name="Sreenivasaprasad S."/>
            <person name="Woodhall J.W."/>
            <person name="Lane C.R."/>
            <person name="Harrison R.J."/>
            <person name="Clarkson J.P."/>
        </authorList>
    </citation>
    <scope>NUCLEOTIDE SEQUENCE [LARGE SCALE GENOMIC DNA]</scope>
    <source>
        <strain evidence="3">RGR 97.0016</strain>
    </source>
</reference>
<evidence type="ECO:0000313" key="3">
    <source>
        <dbReference type="Proteomes" id="UP000293823"/>
    </source>
</evidence>
<organism evidence="2 3">
    <name type="scientific">Alternaria arborescens</name>
    <dbReference type="NCBI Taxonomy" id="156630"/>
    <lineage>
        <taxon>Eukaryota</taxon>
        <taxon>Fungi</taxon>
        <taxon>Dikarya</taxon>
        <taxon>Ascomycota</taxon>
        <taxon>Pezizomycotina</taxon>
        <taxon>Dothideomycetes</taxon>
        <taxon>Pleosporomycetidae</taxon>
        <taxon>Pleosporales</taxon>
        <taxon>Pleosporineae</taxon>
        <taxon>Pleosporaceae</taxon>
        <taxon>Alternaria</taxon>
        <taxon>Alternaria sect. Alternaria</taxon>
    </lineage>
</organism>
<name>A0A4V1X3C8_9PLEO</name>
<accession>A0A4V1X3C8</accession>
<keyword evidence="3" id="KW-1185">Reference proteome</keyword>
<evidence type="ECO:0000256" key="1">
    <source>
        <dbReference type="SAM" id="MobiDB-lite"/>
    </source>
</evidence>
<gene>
    <name evidence="2" type="ORF">AA0113_g8804</name>
</gene>
<dbReference type="Proteomes" id="UP000293823">
    <property type="component" value="Unassembled WGS sequence"/>
</dbReference>
<sequence>MLPLPADLPSKPPRALTKHHIGEIATQTTGIEDYPHEGPKSTKNRKRGSAMQGWSNPQESPEPPELPESSEPSELPELPELPGDNIFIDFEKVAKKRPDANCVFLLWGSGNSGNSENSGKFTAWAVDVPITDAESEHEIFALLAKQYATQLGFLRRCLSFQRFSRLRPVTFRFISRSSKRFLALAGPLDLDKHRKIFSERQEEVMEIIRPITDFDSDDPGHCYRNNSSGEYEHCNHACPLNTSEDDDVLKCPFEEWEFWNDQLKWIEYEPSLSSYFRDPAGARSQNILIGFYGYRFIHEYR</sequence>
<protein>
    <submittedName>
        <fullName evidence="2">Uncharacterized protein</fullName>
    </submittedName>
</protein>
<proteinExistence type="predicted"/>
<feature type="region of interest" description="Disordered" evidence="1">
    <location>
        <begin position="1"/>
        <end position="78"/>
    </location>
</feature>
<feature type="compositionally biased region" description="Low complexity" evidence="1">
    <location>
        <begin position="67"/>
        <end position="78"/>
    </location>
</feature>
<evidence type="ECO:0000313" key="2">
    <source>
        <dbReference type="EMBL" id="RYO55538.1"/>
    </source>
</evidence>
<dbReference type="AlphaFoldDB" id="A0A4V1X3C8"/>